<dbReference type="Pfam" id="PF01032">
    <property type="entry name" value="FecCD"/>
    <property type="match status" value="1"/>
</dbReference>
<dbReference type="InterPro" id="IPR037294">
    <property type="entry name" value="ABC_BtuC-like"/>
</dbReference>
<dbReference type="SUPFAM" id="SSF81345">
    <property type="entry name" value="ABC transporter involved in vitamin B12 uptake, BtuC"/>
    <property type="match status" value="1"/>
</dbReference>
<dbReference type="GO" id="GO:0022857">
    <property type="term" value="F:transmembrane transporter activity"/>
    <property type="evidence" value="ECO:0007669"/>
    <property type="project" value="InterPro"/>
</dbReference>
<dbReference type="PANTHER" id="PTHR30472">
    <property type="entry name" value="FERRIC ENTEROBACTIN TRANSPORT SYSTEM PERMEASE PROTEIN"/>
    <property type="match status" value="1"/>
</dbReference>
<evidence type="ECO:0000256" key="4">
    <source>
        <dbReference type="ARBA" id="ARBA00022475"/>
    </source>
</evidence>
<evidence type="ECO:0000256" key="7">
    <source>
        <dbReference type="ARBA" id="ARBA00023136"/>
    </source>
</evidence>
<evidence type="ECO:0000313" key="9">
    <source>
        <dbReference type="EMBL" id="TQS83526.1"/>
    </source>
</evidence>
<sequence>MYTTREDVSLGYGKYLWKKRMFIIVCVVISILIAGYAVTVGSYPIGFFESYQIIINHILGNVTDATKDLIVWESRLPRIIAGALVGVGLSIAGATMQSTMKNPLADPYTTGISSGASFGATIAIILGITVVGSSYGVVINAFIFSLIPAAVIIVISGLRKASPTVMILSGIAVMYVFNALTTVIMLMANPEDLAAVYNWQVGTLAKSKWETLPVMAAVTLIGSVVLVTLSNKLNILATGDESAKSLGIDANKLRLFCLVVVSFLAAGIVSFTGVIGFVGLVAPHVARIFIGSDNRYLLPASAAFGVALVLISDVIGRTVIYPAVLQVGVVTAFLGGPLFLYLLVKQRKEAW</sequence>
<dbReference type="Proteomes" id="UP000752814">
    <property type="component" value="Unassembled WGS sequence"/>
</dbReference>
<feature type="transmembrane region" description="Helical" evidence="8">
    <location>
        <begin position="165"/>
        <end position="188"/>
    </location>
</feature>
<feature type="transmembrane region" description="Helical" evidence="8">
    <location>
        <begin position="255"/>
        <end position="281"/>
    </location>
</feature>
<evidence type="ECO:0000313" key="10">
    <source>
        <dbReference type="Proteomes" id="UP000752814"/>
    </source>
</evidence>
<protein>
    <submittedName>
        <fullName evidence="9">Fe3+-siderophore ABC transporter permease</fullName>
    </submittedName>
</protein>
<evidence type="ECO:0000256" key="5">
    <source>
        <dbReference type="ARBA" id="ARBA00022692"/>
    </source>
</evidence>
<evidence type="ECO:0000256" key="1">
    <source>
        <dbReference type="ARBA" id="ARBA00004651"/>
    </source>
</evidence>
<feature type="transmembrane region" description="Helical" evidence="8">
    <location>
        <begin position="137"/>
        <end position="158"/>
    </location>
</feature>
<name>A0A8J8TF06_9ARCH</name>
<keyword evidence="3" id="KW-0813">Transport</keyword>
<dbReference type="AlphaFoldDB" id="A0A8J8TF06"/>
<gene>
    <name evidence="9" type="ORF">A3207_07830</name>
</gene>
<accession>A0A8J8TF06</accession>
<evidence type="ECO:0000256" key="2">
    <source>
        <dbReference type="ARBA" id="ARBA00007935"/>
    </source>
</evidence>
<evidence type="ECO:0000256" key="6">
    <source>
        <dbReference type="ARBA" id="ARBA00022989"/>
    </source>
</evidence>
<feature type="transmembrane region" description="Helical" evidence="8">
    <location>
        <begin position="296"/>
        <end position="316"/>
    </location>
</feature>
<comment type="caution">
    <text evidence="9">The sequence shown here is derived from an EMBL/GenBank/DDBJ whole genome shotgun (WGS) entry which is preliminary data.</text>
</comment>
<feature type="transmembrane region" description="Helical" evidence="8">
    <location>
        <begin position="79"/>
        <end position="96"/>
    </location>
</feature>
<keyword evidence="6 8" id="KW-1133">Transmembrane helix</keyword>
<dbReference type="OMA" id="NLNGRTW"/>
<dbReference type="FunFam" id="1.10.3470.10:FF:000001">
    <property type="entry name" value="Vitamin B12 ABC transporter permease BtuC"/>
    <property type="match status" value="1"/>
</dbReference>
<evidence type="ECO:0000256" key="3">
    <source>
        <dbReference type="ARBA" id="ARBA00022448"/>
    </source>
</evidence>
<keyword evidence="7 8" id="KW-0472">Membrane</keyword>
<comment type="similarity">
    <text evidence="2">Belongs to the binding-protein-dependent transport system permease family. FecCD subfamily.</text>
</comment>
<dbReference type="InterPro" id="IPR000522">
    <property type="entry name" value="ABC_transptr_permease_BtuC"/>
</dbReference>
<reference evidence="9" key="1">
    <citation type="submission" date="2016-03" db="EMBL/GenBank/DDBJ databases">
        <authorList>
            <person name="Borrel G."/>
            <person name="Mccann A."/>
            <person name="O'Toole P.W."/>
        </authorList>
    </citation>
    <scope>NUCLEOTIDE SEQUENCE</scope>
    <source>
        <strain evidence="9">183</strain>
    </source>
</reference>
<dbReference type="GO" id="GO:0005886">
    <property type="term" value="C:plasma membrane"/>
    <property type="evidence" value="ECO:0007669"/>
    <property type="project" value="UniProtKB-SubCell"/>
</dbReference>
<dbReference type="Gene3D" id="1.10.3470.10">
    <property type="entry name" value="ABC transporter involved in vitamin B12 uptake, BtuC"/>
    <property type="match status" value="1"/>
</dbReference>
<comment type="subcellular location">
    <subcellularLocation>
        <location evidence="1">Cell membrane</location>
        <topology evidence="1">Multi-pass membrane protein</topology>
    </subcellularLocation>
</comment>
<keyword evidence="4" id="KW-1003">Cell membrane</keyword>
<organism evidence="9 10">
    <name type="scientific">Candidatus Methanomassiliicoccus intestinalis</name>
    <dbReference type="NCBI Taxonomy" id="1406512"/>
    <lineage>
        <taxon>Archaea</taxon>
        <taxon>Methanobacteriati</taxon>
        <taxon>Thermoplasmatota</taxon>
        <taxon>Thermoplasmata</taxon>
        <taxon>Methanomassiliicoccales</taxon>
        <taxon>Methanomassiliicoccaceae</taxon>
        <taxon>Methanomassiliicoccus</taxon>
    </lineage>
</organism>
<dbReference type="PANTHER" id="PTHR30472:SF25">
    <property type="entry name" value="ABC TRANSPORTER PERMEASE PROTEIN MJ0876-RELATED"/>
    <property type="match status" value="1"/>
</dbReference>
<feature type="transmembrane region" description="Helical" evidence="8">
    <location>
        <begin position="108"/>
        <end position="131"/>
    </location>
</feature>
<evidence type="ECO:0000256" key="8">
    <source>
        <dbReference type="SAM" id="Phobius"/>
    </source>
</evidence>
<dbReference type="EMBL" id="LVVT01000010">
    <property type="protein sequence ID" value="TQS83526.1"/>
    <property type="molecule type" value="Genomic_DNA"/>
</dbReference>
<feature type="transmembrane region" description="Helical" evidence="8">
    <location>
        <begin position="21"/>
        <end position="43"/>
    </location>
</feature>
<dbReference type="CDD" id="cd06550">
    <property type="entry name" value="TM_ABC_iron-siderophores_like"/>
    <property type="match status" value="1"/>
</dbReference>
<feature type="transmembrane region" description="Helical" evidence="8">
    <location>
        <begin position="323"/>
        <end position="344"/>
    </location>
</feature>
<proteinExistence type="inferred from homology"/>
<dbReference type="GO" id="GO:0033214">
    <property type="term" value="P:siderophore-iron import into cell"/>
    <property type="evidence" value="ECO:0007669"/>
    <property type="project" value="TreeGrafter"/>
</dbReference>
<feature type="transmembrane region" description="Helical" evidence="8">
    <location>
        <begin position="214"/>
        <end position="234"/>
    </location>
</feature>
<keyword evidence="5 8" id="KW-0812">Transmembrane</keyword>